<evidence type="ECO:0000313" key="1">
    <source>
        <dbReference type="EMBL" id="MFC6397295.1"/>
    </source>
</evidence>
<sequence length="622" mass="70066">MSQSPYGSGPIRRSGHAGIARDLTQGRVGEPLVRCLLAPIDERRDLADHRMLIVLKFLYEAGDEFPPHLRTDMERSVLGFRYWLDEPGSDDMCHWSESHALMFSVCEHLAGQLFPHQAFTNDGRKGSRKADRGRRRLLEWLGNRFHHGFSEWLSHTYYELDVAGLTLLIDHSQDEELVTRAAMVLDLLMLDMALHRFDGRFVASAGRANGVQKARPEHSEINTVLASAFGDEQPAFDPDEVSGIFVARRRYQVPEVIREIADADADHLVRTSQGLDASEVAAVVAARPGLGHAERRDALVELLWSMEAFTTPEAIGPTLDAIRRHDLGQNRYLSPLTPFAKLRSERLQVATLRAMNPITQGIAMGRADVQTYRTPHYLLSSAQHHRPGEFGDQEQIWQAALPDDITVFSTHPGSTELSEYARPSTPSAWVGNGINPDVGQHRNVLLALHDVRGRKGYLEGRRHQLSHLFFPFVRFDETTISERLVAGRRRDSYIGVLSLNPVEMLSDVEVIQRGVISGWAVVVTDRQEFGSLGRFVDHLKQTSLDWTREELVWSTDLHQYKQRFRGDFCVDGVPQRSDYPRLDCDWAQVERSPSVVTVTGERSSLVLDWDAGTRIVQPGPVG</sequence>
<accession>A0ABW1X1R1</accession>
<comment type="caution">
    <text evidence="1">The sequence shown here is derived from an EMBL/GenBank/DDBJ whole genome shotgun (WGS) entry which is preliminary data.</text>
</comment>
<evidence type="ECO:0000313" key="2">
    <source>
        <dbReference type="Proteomes" id="UP001596266"/>
    </source>
</evidence>
<protein>
    <submittedName>
        <fullName evidence="1">Uncharacterized protein</fullName>
    </submittedName>
</protein>
<name>A0ABW1X1R1_9ACTN</name>
<keyword evidence="2" id="KW-1185">Reference proteome</keyword>
<proteinExistence type="predicted"/>
<dbReference type="Proteomes" id="UP001596266">
    <property type="component" value="Unassembled WGS sequence"/>
</dbReference>
<organism evidence="1 2">
    <name type="scientific">Luteococcus sanguinis</name>
    <dbReference type="NCBI Taxonomy" id="174038"/>
    <lineage>
        <taxon>Bacteria</taxon>
        <taxon>Bacillati</taxon>
        <taxon>Actinomycetota</taxon>
        <taxon>Actinomycetes</taxon>
        <taxon>Propionibacteriales</taxon>
        <taxon>Propionibacteriaceae</taxon>
        <taxon>Luteococcus</taxon>
    </lineage>
</organism>
<reference evidence="2" key="1">
    <citation type="journal article" date="2019" name="Int. J. Syst. Evol. Microbiol.">
        <title>The Global Catalogue of Microorganisms (GCM) 10K type strain sequencing project: providing services to taxonomists for standard genome sequencing and annotation.</title>
        <authorList>
            <consortium name="The Broad Institute Genomics Platform"/>
            <consortium name="The Broad Institute Genome Sequencing Center for Infectious Disease"/>
            <person name="Wu L."/>
            <person name="Ma J."/>
        </authorList>
    </citation>
    <scope>NUCLEOTIDE SEQUENCE [LARGE SCALE GENOMIC DNA]</scope>
    <source>
        <strain evidence="2">CGMCC 1.15277</strain>
    </source>
</reference>
<gene>
    <name evidence="1" type="ORF">ACFP57_09925</name>
</gene>
<dbReference type="EMBL" id="JBHSUA010000019">
    <property type="protein sequence ID" value="MFC6397295.1"/>
    <property type="molecule type" value="Genomic_DNA"/>
</dbReference>
<dbReference type="RefSeq" id="WP_343886543.1">
    <property type="nucleotide sequence ID" value="NZ_BAAAKI010000016.1"/>
</dbReference>